<dbReference type="EMBL" id="CP063850">
    <property type="protein sequence ID" value="QOY92302.1"/>
    <property type="molecule type" value="Genomic_DNA"/>
</dbReference>
<keyword evidence="2" id="KW-1185">Reference proteome</keyword>
<name>A0A7S7SNE8_PALFE</name>
<gene>
    <name evidence="1" type="ORF">IRI77_37790</name>
</gene>
<geneLocation type="plasmid" evidence="1 2">
    <name>pPfer1</name>
</geneLocation>
<accession>A0A7S7SNE8</accession>
<reference evidence="1 2" key="1">
    <citation type="submission" date="2020-10" db="EMBL/GenBank/DDBJ databases">
        <title>Complete genome sequence of Paludibaculum fermentans P105T, a facultatively anaerobic acidobacterium capable of dissimilatory Fe(III) reduction.</title>
        <authorList>
            <person name="Dedysh S.N."/>
            <person name="Beletsky A.V."/>
            <person name="Kulichevskaya I.S."/>
            <person name="Mardanov A.V."/>
            <person name="Ravin N.V."/>
        </authorList>
    </citation>
    <scope>NUCLEOTIDE SEQUENCE [LARGE SCALE GENOMIC DNA]</scope>
    <source>
        <strain evidence="1 2">P105</strain>
        <plasmid evidence="1 2">pPfer1</plasmid>
    </source>
</reference>
<dbReference type="Proteomes" id="UP000593892">
    <property type="component" value="Plasmid pPfer1"/>
</dbReference>
<dbReference type="RefSeq" id="WP_194453956.1">
    <property type="nucleotide sequence ID" value="NZ_CP063850.1"/>
</dbReference>
<evidence type="ECO:0000313" key="1">
    <source>
        <dbReference type="EMBL" id="QOY92302.1"/>
    </source>
</evidence>
<proteinExistence type="predicted"/>
<organism evidence="1 2">
    <name type="scientific">Paludibaculum fermentans</name>
    <dbReference type="NCBI Taxonomy" id="1473598"/>
    <lineage>
        <taxon>Bacteria</taxon>
        <taxon>Pseudomonadati</taxon>
        <taxon>Acidobacteriota</taxon>
        <taxon>Terriglobia</taxon>
        <taxon>Bryobacterales</taxon>
        <taxon>Bryobacteraceae</taxon>
        <taxon>Paludibaculum</taxon>
    </lineage>
</organism>
<protein>
    <submittedName>
        <fullName evidence="1">Uncharacterized protein</fullName>
    </submittedName>
</protein>
<keyword evidence="1" id="KW-0614">Plasmid</keyword>
<dbReference type="KEGG" id="pfer:IRI77_37790"/>
<evidence type="ECO:0000313" key="2">
    <source>
        <dbReference type="Proteomes" id="UP000593892"/>
    </source>
</evidence>
<sequence length="321" mass="34993">MSTHSSTSSSNPAAGRRWLLALLGLIALFLCGVEALTRAGLPRVSKLERRIEREHDAAVAANRDGGGKDVLIVGNSLLGSALNVSEAKLALAPEWKLGRFVVEDTNIVDWQYGLRRLFQEGARPRVVLLMLSPPQTAGNAVRGEYFAYHLMQAGDVVQVSRELHLHPTNACSMLFGHFSMFYGVRAELRKWLLTAIVPGFETFGSMLTRRGAKSAIDSNAIYASARSRIRTLRDLAAQNQATLVWVLPPLLEAEDGSRGLRAAAEEAGVQVLVPVDSGALPPSDYSDGFHLNASGQERFTASFIPVVRQHLQNLSQTQPKQ</sequence>
<dbReference type="SUPFAM" id="SSF52266">
    <property type="entry name" value="SGNH hydrolase"/>
    <property type="match status" value="1"/>
</dbReference>
<dbReference type="AlphaFoldDB" id="A0A7S7SNE8"/>